<dbReference type="InterPro" id="IPR029063">
    <property type="entry name" value="SAM-dependent_MTases_sf"/>
</dbReference>
<dbReference type="GO" id="GO:0070041">
    <property type="term" value="F:rRNA (uridine-C5-)-methyltransferase activity"/>
    <property type="evidence" value="ECO:0007669"/>
    <property type="project" value="TreeGrafter"/>
</dbReference>
<dbReference type="Pfam" id="PF05958">
    <property type="entry name" value="tRNA_U5-meth_tr"/>
    <property type="match status" value="1"/>
</dbReference>
<evidence type="ECO:0000256" key="6">
    <source>
        <dbReference type="PROSITE-ProRule" id="PRU10015"/>
    </source>
</evidence>
<dbReference type="PROSITE" id="PS50926">
    <property type="entry name" value="TRAM"/>
    <property type="match status" value="1"/>
</dbReference>
<dbReference type="SUPFAM" id="SSF53335">
    <property type="entry name" value="S-adenosyl-L-methionine-dependent methyltransferases"/>
    <property type="match status" value="1"/>
</dbReference>
<dbReference type="PROSITE" id="PS01230">
    <property type="entry name" value="TRMA_1"/>
    <property type="match status" value="1"/>
</dbReference>
<dbReference type="SUPFAM" id="SSF50249">
    <property type="entry name" value="Nucleic acid-binding proteins"/>
    <property type="match status" value="1"/>
</dbReference>
<dbReference type="InterPro" id="IPR030390">
    <property type="entry name" value="MeTrfase_TrmA_AS"/>
</dbReference>
<dbReference type="GO" id="GO:0070475">
    <property type="term" value="P:rRNA base methylation"/>
    <property type="evidence" value="ECO:0007669"/>
    <property type="project" value="TreeGrafter"/>
</dbReference>
<dbReference type="PROSITE" id="PS01231">
    <property type="entry name" value="TRMA_2"/>
    <property type="match status" value="1"/>
</dbReference>
<feature type="active site" evidence="6">
    <location>
        <position position="372"/>
    </location>
</feature>
<feature type="binding site" evidence="5">
    <location>
        <position position="345"/>
    </location>
    <ligand>
        <name>S-adenosyl-L-methionine</name>
        <dbReference type="ChEBI" id="CHEBI:59789"/>
    </ligand>
</feature>
<dbReference type="CDD" id="cd02440">
    <property type="entry name" value="AdoMet_MTases"/>
    <property type="match status" value="1"/>
</dbReference>
<evidence type="ECO:0000256" key="4">
    <source>
        <dbReference type="ARBA" id="ARBA00023014"/>
    </source>
</evidence>
<organism evidence="8 9">
    <name type="scientific">Reinekea marinisedimentorum</name>
    <dbReference type="NCBI Taxonomy" id="230495"/>
    <lineage>
        <taxon>Bacteria</taxon>
        <taxon>Pseudomonadati</taxon>
        <taxon>Pseudomonadota</taxon>
        <taxon>Gammaproteobacteria</taxon>
        <taxon>Oceanospirillales</taxon>
        <taxon>Saccharospirillaceae</taxon>
        <taxon>Reinekea</taxon>
    </lineage>
</organism>
<comment type="similarity">
    <text evidence="5">Belongs to the class I-like SAM-binding methyltransferase superfamily. RNA M5U methyltransferase family.</text>
</comment>
<dbReference type="Pfam" id="PF01938">
    <property type="entry name" value="TRAM"/>
    <property type="match status" value="1"/>
</dbReference>
<dbReference type="AlphaFoldDB" id="A0A4R3I4W8"/>
<evidence type="ECO:0000256" key="1">
    <source>
        <dbReference type="ARBA" id="ARBA00022603"/>
    </source>
</evidence>
<evidence type="ECO:0000256" key="3">
    <source>
        <dbReference type="ARBA" id="ARBA00022691"/>
    </source>
</evidence>
<comment type="caution">
    <text evidence="8">The sequence shown here is derived from an EMBL/GenBank/DDBJ whole genome shotgun (WGS) entry which is preliminary data.</text>
</comment>
<feature type="active site" description="Nucleophile" evidence="5">
    <location>
        <position position="372"/>
    </location>
</feature>
<evidence type="ECO:0000259" key="7">
    <source>
        <dbReference type="PROSITE" id="PS50926"/>
    </source>
</evidence>
<evidence type="ECO:0000313" key="9">
    <source>
        <dbReference type="Proteomes" id="UP000295793"/>
    </source>
</evidence>
<feature type="binding site" evidence="5">
    <location>
        <position position="297"/>
    </location>
    <ligand>
        <name>S-adenosyl-L-methionine</name>
        <dbReference type="ChEBI" id="CHEBI:59789"/>
    </ligand>
</feature>
<dbReference type="RefSeq" id="WP_132702364.1">
    <property type="nucleotide sequence ID" value="NZ_SLZR01000012.1"/>
</dbReference>
<dbReference type="PANTHER" id="PTHR11061">
    <property type="entry name" value="RNA M5U METHYLTRANSFERASE"/>
    <property type="match status" value="1"/>
</dbReference>
<dbReference type="InterPro" id="IPR002792">
    <property type="entry name" value="TRAM_dom"/>
</dbReference>
<proteinExistence type="inferred from homology"/>
<keyword evidence="1 5" id="KW-0489">Methyltransferase</keyword>
<feature type="domain" description="TRAM" evidence="7">
    <location>
        <begin position="10"/>
        <end position="68"/>
    </location>
</feature>
<keyword evidence="4" id="KW-0411">Iron-sulfur</keyword>
<keyword evidence="2 5" id="KW-0808">Transferase</keyword>
<evidence type="ECO:0000313" key="8">
    <source>
        <dbReference type="EMBL" id="TCS39815.1"/>
    </source>
</evidence>
<dbReference type="Gene3D" id="2.40.50.1070">
    <property type="match status" value="1"/>
</dbReference>
<reference evidence="8 9" key="1">
    <citation type="submission" date="2019-03" db="EMBL/GenBank/DDBJ databases">
        <title>Genomic Encyclopedia of Archaeal and Bacterial Type Strains, Phase II (KMG-II): from individual species to whole genera.</title>
        <authorList>
            <person name="Goeker M."/>
        </authorList>
    </citation>
    <scope>NUCLEOTIDE SEQUENCE [LARGE SCALE GENOMIC DNA]</scope>
    <source>
        <strain evidence="8 9">DSM 15388</strain>
    </source>
</reference>
<dbReference type="InterPro" id="IPR012340">
    <property type="entry name" value="NA-bd_OB-fold"/>
</dbReference>
<keyword evidence="9" id="KW-1185">Reference proteome</keyword>
<dbReference type="Gene3D" id="3.40.50.150">
    <property type="entry name" value="Vaccinia Virus protein VP39"/>
    <property type="match status" value="1"/>
</dbReference>
<dbReference type="PANTHER" id="PTHR11061:SF30">
    <property type="entry name" value="TRNA (URACIL(54)-C(5))-METHYLTRANSFERASE"/>
    <property type="match status" value="1"/>
</dbReference>
<dbReference type="EMBL" id="SLZR01000012">
    <property type="protein sequence ID" value="TCS39815.1"/>
    <property type="molecule type" value="Genomic_DNA"/>
</dbReference>
<keyword evidence="4" id="KW-0479">Metal-binding</keyword>
<gene>
    <name evidence="8" type="ORF">BCF53_112100</name>
</gene>
<dbReference type="PROSITE" id="PS51687">
    <property type="entry name" value="SAM_MT_RNA_M5U"/>
    <property type="match status" value="1"/>
</dbReference>
<dbReference type="Gene3D" id="2.40.50.140">
    <property type="entry name" value="Nucleic acid-binding proteins"/>
    <property type="match status" value="1"/>
</dbReference>
<evidence type="ECO:0000256" key="2">
    <source>
        <dbReference type="ARBA" id="ARBA00022679"/>
    </source>
</evidence>
<dbReference type="GO" id="GO:0051536">
    <property type="term" value="F:iron-sulfur cluster binding"/>
    <property type="evidence" value="ECO:0007669"/>
    <property type="project" value="UniProtKB-KW"/>
</dbReference>
<feature type="binding site" evidence="5">
    <location>
        <position position="276"/>
    </location>
    <ligand>
        <name>S-adenosyl-L-methionine</name>
        <dbReference type="ChEBI" id="CHEBI:59789"/>
    </ligand>
</feature>
<keyword evidence="4" id="KW-0408">Iron</keyword>
<dbReference type="InterPro" id="IPR030391">
    <property type="entry name" value="MeTrfase_TrmA_CS"/>
</dbReference>
<dbReference type="InterPro" id="IPR010280">
    <property type="entry name" value="U5_MeTrfase_fam"/>
</dbReference>
<sequence length="415" mass="46032">MRFRRNQPAKKPLPEPLELDILRFSHDGRGIAEKDGRIVMVAGALPGERVTARIDKANTKLWQGHAMTVHQPSEARTEPHCAHFRQCGGCQLQHMTLASQHEIKRTAVMDHFRRNGIELPEAPAMIESPPFAYRHRARLHVSGKGQIGFHNAQGNQVVPVQQCPVFTEQLAAAYEQLRTAAPLKGLTQLELVVDDSCKMGAVAVKGKPEALERFHRWVEQQGWVWNQPLSYAAGEKTVTAYPGDFTQVNRAANLKMLETGAQWLNLNTGDRLLDLFCGSGNVAYFLSHRVGSLVGLEASEAAIRQAKAVQNGDAHCQFEVADLFQVDVSGMTLVRDLNPNVVVLDPPRAGAENICRHISKLTGLDKILYISCDPATLARDINLLQQADWCLSKLALVDMFPQTKHVETIALLEKK</sequence>
<evidence type="ECO:0000256" key="5">
    <source>
        <dbReference type="PROSITE-ProRule" id="PRU01024"/>
    </source>
</evidence>
<dbReference type="OrthoDB" id="9804590at2"/>
<protein>
    <submittedName>
        <fullName evidence="8">23S rRNA (Uracil1939-C5)-methyltransferase</fullName>
    </submittedName>
</protein>
<keyword evidence="3 5" id="KW-0949">S-adenosyl-L-methionine</keyword>
<accession>A0A4R3I4W8</accession>
<feature type="binding site" evidence="5">
    <location>
        <position position="247"/>
    </location>
    <ligand>
        <name>S-adenosyl-L-methionine</name>
        <dbReference type="ChEBI" id="CHEBI:59789"/>
    </ligand>
</feature>
<name>A0A4R3I4W8_9GAMM</name>
<dbReference type="Proteomes" id="UP000295793">
    <property type="component" value="Unassembled WGS sequence"/>
</dbReference>